<dbReference type="RefSeq" id="WP_013514054.1">
    <property type="nucleotide sequence ID" value="NC_014844.1"/>
</dbReference>
<feature type="domain" description="TonB-dependent receptor plug" evidence="9">
    <location>
        <begin position="58"/>
        <end position="167"/>
    </location>
</feature>
<evidence type="ECO:0000256" key="7">
    <source>
        <dbReference type="PROSITE-ProRule" id="PRU01360"/>
    </source>
</evidence>
<evidence type="ECO:0000256" key="3">
    <source>
        <dbReference type="ARBA" id="ARBA00022452"/>
    </source>
</evidence>
<evidence type="ECO:0000256" key="4">
    <source>
        <dbReference type="ARBA" id="ARBA00022692"/>
    </source>
</evidence>
<dbReference type="STRING" id="643562.Daes_1107"/>
<evidence type="ECO:0000256" key="5">
    <source>
        <dbReference type="ARBA" id="ARBA00023136"/>
    </source>
</evidence>
<keyword evidence="3 7" id="KW-1134">Transmembrane beta strand</keyword>
<dbReference type="SUPFAM" id="SSF56935">
    <property type="entry name" value="Porins"/>
    <property type="match status" value="1"/>
</dbReference>
<keyword evidence="11" id="KW-1185">Reference proteome</keyword>
<gene>
    <name evidence="10" type="ordered locus">Daes_1107</name>
</gene>
<name>E6VTE6_PSEA9</name>
<dbReference type="EMBL" id="CP002431">
    <property type="protein sequence ID" value="ADU62123.1"/>
    <property type="molecule type" value="Genomic_DNA"/>
</dbReference>
<keyword evidence="6 7" id="KW-0998">Cell outer membrane</keyword>
<dbReference type="Proteomes" id="UP000002191">
    <property type="component" value="Chromosome"/>
</dbReference>
<dbReference type="InterPro" id="IPR037066">
    <property type="entry name" value="Plug_dom_sf"/>
</dbReference>
<dbReference type="InterPro" id="IPR012910">
    <property type="entry name" value="Plug_dom"/>
</dbReference>
<evidence type="ECO:0000313" key="11">
    <source>
        <dbReference type="Proteomes" id="UP000002191"/>
    </source>
</evidence>
<dbReference type="GO" id="GO:0015344">
    <property type="term" value="F:siderophore uptake transmembrane transporter activity"/>
    <property type="evidence" value="ECO:0007669"/>
    <property type="project" value="TreeGrafter"/>
</dbReference>
<evidence type="ECO:0000313" key="10">
    <source>
        <dbReference type="EMBL" id="ADU62123.1"/>
    </source>
</evidence>
<dbReference type="GO" id="GO:0044718">
    <property type="term" value="P:siderophore transmembrane transport"/>
    <property type="evidence" value="ECO:0007669"/>
    <property type="project" value="TreeGrafter"/>
</dbReference>
<proteinExistence type="inferred from homology"/>
<evidence type="ECO:0000259" key="9">
    <source>
        <dbReference type="Pfam" id="PF07715"/>
    </source>
</evidence>
<keyword evidence="2 7" id="KW-0813">Transport</keyword>
<dbReference type="PANTHER" id="PTHR30069">
    <property type="entry name" value="TONB-DEPENDENT OUTER MEMBRANE RECEPTOR"/>
    <property type="match status" value="1"/>
</dbReference>
<accession>E6VTE6</accession>
<dbReference type="KEGG" id="das:Daes_1107"/>
<keyword evidence="5 7" id="KW-0472">Membrane</keyword>
<feature type="signal peptide" evidence="8">
    <location>
        <begin position="1"/>
        <end position="29"/>
    </location>
</feature>
<dbReference type="InterPro" id="IPR036942">
    <property type="entry name" value="Beta-barrel_TonB_sf"/>
</dbReference>
<organism evidence="10 11">
    <name type="scientific">Pseudodesulfovibrio aespoeensis (strain ATCC 700646 / DSM 10631 / Aspo-2)</name>
    <name type="common">Desulfovibrio aespoeensis</name>
    <dbReference type="NCBI Taxonomy" id="643562"/>
    <lineage>
        <taxon>Bacteria</taxon>
        <taxon>Pseudomonadati</taxon>
        <taxon>Thermodesulfobacteriota</taxon>
        <taxon>Desulfovibrionia</taxon>
        <taxon>Desulfovibrionales</taxon>
        <taxon>Desulfovibrionaceae</taxon>
    </lineage>
</organism>
<dbReference type="GO" id="GO:0009279">
    <property type="term" value="C:cell outer membrane"/>
    <property type="evidence" value="ECO:0007669"/>
    <property type="project" value="UniProtKB-SubCell"/>
</dbReference>
<reference evidence="10 11" key="2">
    <citation type="journal article" date="2014" name="Genome Announc.">
        <title>Complete Genome Sequence of the Subsurface, Mesophilic Sulfate-Reducing Bacterium Desulfovibrio aespoeensis Aspo-2.</title>
        <authorList>
            <person name="Pedersen K."/>
            <person name="Bengtsson A."/>
            <person name="Edlund J."/>
            <person name="Rabe L."/>
            <person name="Hazen T."/>
            <person name="Chakraborty R."/>
            <person name="Goodwin L."/>
            <person name="Shapiro N."/>
        </authorList>
    </citation>
    <scope>NUCLEOTIDE SEQUENCE [LARGE SCALE GENOMIC DNA]</scope>
    <source>
        <strain evidence="11">ATCC 700646 / DSM 10631 / Aspo-2</strain>
    </source>
</reference>
<dbReference type="AlphaFoldDB" id="E6VTE6"/>
<keyword evidence="4 7" id="KW-0812">Transmembrane</keyword>
<keyword evidence="10" id="KW-0675">Receptor</keyword>
<evidence type="ECO:0000256" key="2">
    <source>
        <dbReference type="ARBA" id="ARBA00022448"/>
    </source>
</evidence>
<dbReference type="Gene3D" id="2.170.130.10">
    <property type="entry name" value="TonB-dependent receptor, plug domain"/>
    <property type="match status" value="1"/>
</dbReference>
<dbReference type="PANTHER" id="PTHR30069:SF37">
    <property type="entry name" value="FERRIC VIBRIOBACTIN RECEPTOR VIUA"/>
    <property type="match status" value="1"/>
</dbReference>
<evidence type="ECO:0000256" key="6">
    <source>
        <dbReference type="ARBA" id="ARBA00023237"/>
    </source>
</evidence>
<keyword evidence="8" id="KW-0732">Signal</keyword>
<comment type="similarity">
    <text evidence="7">Belongs to the TonB-dependent receptor family.</text>
</comment>
<dbReference type="eggNOG" id="COG4771">
    <property type="taxonomic scope" value="Bacteria"/>
</dbReference>
<sequence precursor="true">MPGRGRGLLAGLLLLGLLLLVAMSVTSAAADDQRLEDLDLKELMEVEVVTASRRAEPLSQVAGAVTVLSEEDIFRSGATTIQEALKLVPGVHVAQTDTDKWAVGIRGFNGMLDNKHLVLIDGRPVTSSAAAGVYWGGSGVPLSTVKRIEVVRGPWTSLWGADSFTGVINVITKTAAETQGNQSVTMLGTTGFEQTLRTGDTLGDEGHYRMYANGAYRTGSWLSGNSGQRGSSDWKQGRTGFRADWTNAFTDALSLQGELTGARIDDSAASTPHIHDPKSTNTYTGYGQFSWDRALGLDSSVSFRTSYTREQTSIGDLEGVLNTADAEVQYAAEQAGAHRFTLGAGTRYNWDEFTNGRAVSIDMKDPDYYEVNAFVQDKITLSPRQFFLILGSKFDYFGQGQLEVQPTARLLYTRTDNEYWLAISRAVRADSRWQRDGSYRIRQHGVEYTVVAPGNLGTEKMISYEAGYRHTASRDLSLDLSLYVNDYDHLTKLEFDDTSMTATFANTLRGTAYGMEALLNWRAADWLTLRPSISLIDQRVYGMDKAPMGDSMPENGTQGELKLQALTTPWEGVGFDLLAGYIDSPTNPRVPGFFTLDAHTSWRATDALLIELIGRNLTEPHAQFSPLKVGPSVDLRITWDF</sequence>
<dbReference type="HOGENOM" id="CLU_008287_16_0_7"/>
<feature type="chain" id="PRO_5003211066" evidence="8">
    <location>
        <begin position="30"/>
        <end position="641"/>
    </location>
</feature>
<dbReference type="Pfam" id="PF07715">
    <property type="entry name" value="Plug"/>
    <property type="match status" value="1"/>
</dbReference>
<dbReference type="Gene3D" id="2.40.170.20">
    <property type="entry name" value="TonB-dependent receptor, beta-barrel domain"/>
    <property type="match status" value="1"/>
</dbReference>
<protein>
    <submittedName>
        <fullName evidence="10">TonB-dependent receptor plug</fullName>
    </submittedName>
</protein>
<evidence type="ECO:0000256" key="8">
    <source>
        <dbReference type="SAM" id="SignalP"/>
    </source>
</evidence>
<dbReference type="InterPro" id="IPR039426">
    <property type="entry name" value="TonB-dep_rcpt-like"/>
</dbReference>
<comment type="subcellular location">
    <subcellularLocation>
        <location evidence="1 7">Cell outer membrane</location>
        <topology evidence="1 7">Multi-pass membrane protein</topology>
    </subcellularLocation>
</comment>
<evidence type="ECO:0000256" key="1">
    <source>
        <dbReference type="ARBA" id="ARBA00004571"/>
    </source>
</evidence>
<dbReference type="PROSITE" id="PS52016">
    <property type="entry name" value="TONB_DEPENDENT_REC_3"/>
    <property type="match status" value="1"/>
</dbReference>
<reference evidence="11" key="1">
    <citation type="submission" date="2010-12" db="EMBL/GenBank/DDBJ databases">
        <title>Complete sequence of Desulfovibrio aespoeensis Aspo-2.</title>
        <authorList>
            <consortium name="US DOE Joint Genome Institute"/>
            <person name="Lucas S."/>
            <person name="Copeland A."/>
            <person name="Lapidus A."/>
            <person name="Cheng J.-F."/>
            <person name="Goodwin L."/>
            <person name="Pitluck S."/>
            <person name="Chertkov O."/>
            <person name="Misra M."/>
            <person name="Detter J.C."/>
            <person name="Han C."/>
            <person name="Tapia R."/>
            <person name="Land M."/>
            <person name="Hauser L."/>
            <person name="Kyrpides N."/>
            <person name="Ivanova N."/>
            <person name="Ovchinnikova G."/>
            <person name="Pedersen K."/>
            <person name="Jagevall S."/>
            <person name="Hazen T."/>
            <person name="Woyke T."/>
        </authorList>
    </citation>
    <scope>NUCLEOTIDE SEQUENCE [LARGE SCALE GENOMIC DNA]</scope>
    <source>
        <strain evidence="11">ATCC 700646 / DSM 10631 / Aspo-2</strain>
    </source>
</reference>